<dbReference type="GO" id="GO:0006091">
    <property type="term" value="P:generation of precursor metabolites and energy"/>
    <property type="evidence" value="ECO:0007669"/>
    <property type="project" value="UniProtKB-ARBA"/>
</dbReference>
<dbReference type="Pfam" id="PF02779">
    <property type="entry name" value="Transket_pyr"/>
    <property type="match status" value="1"/>
</dbReference>
<sequence>MITTFRRCSPLLRRLNSTSATANSSTSTVEPPPAGGHVPSIANSSLLKQTRNEALRTPGLTWTDTDSAAPNETRKMNVYQSIRDALSTALSSDESTIVFGEDVAFGGVFRCTLGLSEEFGRDRVFNTPLTEQGLVGFGIGYASMGMGQAIAEVQFVDYIWPAFDQLLNEAAKFRYRSGGQFNLGGLTIRTPTMAVGHGGLYHSQSPEGFFMGASGLKIVIPRSPIQAKGLLLASIRDPNPVVFMEPKDIRWRHLLIHPPPVEQKQFIPGKDLTIVTYGTTVYTCERAIAMLSDPPQGVGKHVNDALKDFNKKNFKSSSSNSTPSIELIDLRTILPYDLPSVLRSVSRTRRLMIVHEGPVTGGVGAQISSEVGRRLWLEMEAPVKVVGGWDTPGVALQYEKFYIPDEIRVLDAILETLAY</sequence>
<dbReference type="SUPFAM" id="SSF52922">
    <property type="entry name" value="TK C-terminal domain-like"/>
    <property type="match status" value="1"/>
</dbReference>
<comment type="catalytic activity">
    <reaction evidence="4">
        <text>N(6)-[(R)-lipoyl]-L-lysyl-[protein] + 3-methyl-2-oxobutanoate + H(+) = N(6)-[(R)-S(8)-2-methylpropanoyldihydrolipoyl]-L-lysyl-[protein] + CO2</text>
        <dbReference type="Rhea" id="RHEA:13457"/>
        <dbReference type="Rhea" id="RHEA-COMP:10474"/>
        <dbReference type="Rhea" id="RHEA-COMP:10497"/>
        <dbReference type="ChEBI" id="CHEBI:11851"/>
        <dbReference type="ChEBI" id="CHEBI:15378"/>
        <dbReference type="ChEBI" id="CHEBI:16526"/>
        <dbReference type="ChEBI" id="CHEBI:83099"/>
        <dbReference type="ChEBI" id="CHEBI:83142"/>
        <dbReference type="EC" id="1.2.4.4"/>
    </reaction>
    <physiologicalReaction direction="left-to-right" evidence="4">
        <dbReference type="Rhea" id="RHEA:13458"/>
    </physiologicalReaction>
</comment>
<accession>A0A6A4H6A2</accession>
<dbReference type="AlphaFoldDB" id="A0A6A4H6A2"/>
<dbReference type="Proteomes" id="UP000799118">
    <property type="component" value="Unassembled WGS sequence"/>
</dbReference>
<dbReference type="Gene3D" id="3.40.50.970">
    <property type="match status" value="1"/>
</dbReference>
<dbReference type="PANTHER" id="PTHR42980">
    <property type="entry name" value="2-OXOISOVALERATE DEHYDROGENASE SUBUNIT BETA-RELATED"/>
    <property type="match status" value="1"/>
</dbReference>
<evidence type="ECO:0000256" key="1">
    <source>
        <dbReference type="ARBA" id="ARBA00001964"/>
    </source>
</evidence>
<comment type="cofactor">
    <cofactor evidence="1">
        <name>thiamine diphosphate</name>
        <dbReference type="ChEBI" id="CHEBI:58937"/>
    </cofactor>
</comment>
<evidence type="ECO:0000259" key="6">
    <source>
        <dbReference type="SMART" id="SM00861"/>
    </source>
</evidence>
<dbReference type="SMART" id="SM00861">
    <property type="entry name" value="Transket_pyr"/>
    <property type="match status" value="1"/>
</dbReference>
<dbReference type="GO" id="GO:0007584">
    <property type="term" value="P:response to nutrient"/>
    <property type="evidence" value="ECO:0007669"/>
    <property type="project" value="TreeGrafter"/>
</dbReference>
<dbReference type="InterPro" id="IPR009014">
    <property type="entry name" value="Transketo_C/PFOR_II"/>
</dbReference>
<keyword evidence="8" id="KW-1185">Reference proteome</keyword>
<evidence type="ECO:0000256" key="5">
    <source>
        <dbReference type="SAM" id="MobiDB-lite"/>
    </source>
</evidence>
<feature type="region of interest" description="Disordered" evidence="5">
    <location>
        <begin position="16"/>
        <end position="41"/>
    </location>
</feature>
<dbReference type="Gene3D" id="3.40.50.920">
    <property type="match status" value="1"/>
</dbReference>
<keyword evidence="7" id="KW-0670">Pyruvate</keyword>
<evidence type="ECO:0000256" key="3">
    <source>
        <dbReference type="ARBA" id="ARBA00023002"/>
    </source>
</evidence>
<dbReference type="EC" id="1.2.4.4" evidence="2"/>
<reference evidence="7" key="1">
    <citation type="journal article" date="2019" name="Environ. Microbiol.">
        <title>Fungal ecological strategies reflected in gene transcription - a case study of two litter decomposers.</title>
        <authorList>
            <person name="Barbi F."/>
            <person name="Kohler A."/>
            <person name="Barry K."/>
            <person name="Baskaran P."/>
            <person name="Daum C."/>
            <person name="Fauchery L."/>
            <person name="Ihrmark K."/>
            <person name="Kuo A."/>
            <person name="LaButti K."/>
            <person name="Lipzen A."/>
            <person name="Morin E."/>
            <person name="Grigoriev I.V."/>
            <person name="Henrissat B."/>
            <person name="Lindahl B."/>
            <person name="Martin F."/>
        </authorList>
    </citation>
    <scope>NUCLEOTIDE SEQUENCE</scope>
    <source>
        <strain evidence="7">JB14</strain>
    </source>
</reference>
<dbReference type="InterPro" id="IPR029061">
    <property type="entry name" value="THDP-binding"/>
</dbReference>
<dbReference type="FunFam" id="3.40.50.970:FF:000001">
    <property type="entry name" value="Pyruvate dehydrogenase E1 beta subunit"/>
    <property type="match status" value="1"/>
</dbReference>
<dbReference type="OrthoDB" id="878at2759"/>
<evidence type="ECO:0000313" key="8">
    <source>
        <dbReference type="Proteomes" id="UP000799118"/>
    </source>
</evidence>
<dbReference type="GO" id="GO:0009083">
    <property type="term" value="P:branched-chain amino acid catabolic process"/>
    <property type="evidence" value="ECO:0007669"/>
    <property type="project" value="TreeGrafter"/>
</dbReference>
<dbReference type="InterPro" id="IPR005475">
    <property type="entry name" value="Transketolase-like_Pyr-bd"/>
</dbReference>
<evidence type="ECO:0000313" key="7">
    <source>
        <dbReference type="EMBL" id="KAE9392874.1"/>
    </source>
</evidence>
<evidence type="ECO:0000256" key="2">
    <source>
        <dbReference type="ARBA" id="ARBA00012277"/>
    </source>
</evidence>
<evidence type="ECO:0000256" key="4">
    <source>
        <dbReference type="ARBA" id="ARBA00051764"/>
    </source>
</evidence>
<dbReference type="InterPro" id="IPR033248">
    <property type="entry name" value="Transketolase_C"/>
</dbReference>
<gene>
    <name evidence="7" type="ORF">BT96DRAFT_924439</name>
</gene>
<protein>
    <recommendedName>
        <fullName evidence="2">3-methyl-2-oxobutanoate dehydrogenase (2-methylpropanoyl-transferring)</fullName>
        <ecNumber evidence="2">1.2.4.4</ecNumber>
    </recommendedName>
</protein>
<feature type="domain" description="Transketolase-like pyrimidine-binding" evidence="6">
    <location>
        <begin position="76"/>
        <end position="252"/>
    </location>
</feature>
<dbReference type="EMBL" id="ML769586">
    <property type="protein sequence ID" value="KAE9392874.1"/>
    <property type="molecule type" value="Genomic_DNA"/>
</dbReference>
<keyword evidence="3" id="KW-0560">Oxidoreductase</keyword>
<name>A0A6A4H6A2_9AGAR</name>
<dbReference type="PANTHER" id="PTHR42980:SF1">
    <property type="entry name" value="2-OXOISOVALERATE DEHYDROGENASE SUBUNIT BETA, MITOCHONDRIAL"/>
    <property type="match status" value="1"/>
</dbReference>
<proteinExistence type="predicted"/>
<organism evidence="7 8">
    <name type="scientific">Gymnopus androsaceus JB14</name>
    <dbReference type="NCBI Taxonomy" id="1447944"/>
    <lineage>
        <taxon>Eukaryota</taxon>
        <taxon>Fungi</taxon>
        <taxon>Dikarya</taxon>
        <taxon>Basidiomycota</taxon>
        <taxon>Agaricomycotina</taxon>
        <taxon>Agaricomycetes</taxon>
        <taxon>Agaricomycetidae</taxon>
        <taxon>Agaricales</taxon>
        <taxon>Marasmiineae</taxon>
        <taxon>Omphalotaceae</taxon>
        <taxon>Gymnopus</taxon>
    </lineage>
</organism>
<dbReference type="CDD" id="cd07036">
    <property type="entry name" value="TPP_PYR_E1-PDHc-beta_like"/>
    <property type="match status" value="1"/>
</dbReference>
<dbReference type="Pfam" id="PF02780">
    <property type="entry name" value="Transketolase_C"/>
    <property type="match status" value="1"/>
</dbReference>
<dbReference type="GO" id="GO:0003863">
    <property type="term" value="F:branched-chain 2-oxo acid dehydrogenase activity"/>
    <property type="evidence" value="ECO:0007669"/>
    <property type="project" value="UniProtKB-EC"/>
</dbReference>
<dbReference type="SUPFAM" id="SSF52518">
    <property type="entry name" value="Thiamin diphosphate-binding fold (THDP-binding)"/>
    <property type="match status" value="1"/>
</dbReference>
<feature type="compositionally biased region" description="Low complexity" evidence="5">
    <location>
        <begin position="16"/>
        <end position="28"/>
    </location>
</feature>